<dbReference type="Gene3D" id="2.60.120.560">
    <property type="entry name" value="Exo-inulinase, domain 1"/>
    <property type="match status" value="1"/>
</dbReference>
<dbReference type="EMBL" id="LR134405">
    <property type="protein sequence ID" value="VEH67343.1"/>
    <property type="molecule type" value="Genomic_DNA"/>
</dbReference>
<dbReference type="SUPFAM" id="SSF49899">
    <property type="entry name" value="Concanavalin A-like lectins/glucanases"/>
    <property type="match status" value="1"/>
</dbReference>
<reference evidence="2 3" key="1">
    <citation type="submission" date="2018-12" db="EMBL/GenBank/DDBJ databases">
        <authorList>
            <consortium name="Pathogen Informatics"/>
        </authorList>
    </citation>
    <scope>NUCLEOTIDE SEQUENCE [LARGE SCALE GENOMIC DNA]</scope>
    <source>
        <strain evidence="2 3">NCTC8284</strain>
    </source>
</reference>
<name>A0A3S4U118_9PAST</name>
<organism evidence="2 3">
    <name type="scientific">Rodentibacter pneumotropicus</name>
    <dbReference type="NCBI Taxonomy" id="758"/>
    <lineage>
        <taxon>Bacteria</taxon>
        <taxon>Pseudomonadati</taxon>
        <taxon>Pseudomonadota</taxon>
        <taxon>Gammaproteobacteria</taxon>
        <taxon>Pasteurellales</taxon>
        <taxon>Pasteurellaceae</taxon>
        <taxon>Rodentibacter</taxon>
    </lineage>
</organism>
<accession>A0A3S4U118</accession>
<dbReference type="InterPro" id="IPR013320">
    <property type="entry name" value="ConA-like_dom_sf"/>
</dbReference>
<evidence type="ECO:0000313" key="2">
    <source>
        <dbReference type="EMBL" id="VEH67343.1"/>
    </source>
</evidence>
<dbReference type="InterPro" id="IPR013189">
    <property type="entry name" value="Glyco_hydro_32_C"/>
</dbReference>
<dbReference type="Proteomes" id="UP000278733">
    <property type="component" value="Chromosome"/>
</dbReference>
<evidence type="ECO:0000259" key="1">
    <source>
        <dbReference type="Pfam" id="PF08244"/>
    </source>
</evidence>
<dbReference type="AlphaFoldDB" id="A0A3S4U118"/>
<dbReference type="Pfam" id="PF08244">
    <property type="entry name" value="Glyco_hydro_32C"/>
    <property type="match status" value="1"/>
</dbReference>
<dbReference type="KEGG" id="rpne:NCTC8284_02529"/>
<feature type="domain" description="Glycosyl hydrolase family 32 C-terminal" evidence="1">
    <location>
        <begin position="7"/>
        <end position="64"/>
    </location>
</feature>
<sequence length="73" mass="8640">MGLSYENGLICLDRSQSEQTELMKKFGEQRYCEIDNLRTVEIFFDRSIVEIFLNNGEKTMTSRFLLKIEKILL</sequence>
<gene>
    <name evidence="2" type="primary">scrB_4</name>
    <name evidence="2" type="ORF">NCTC8284_02529</name>
</gene>
<evidence type="ECO:0000313" key="3">
    <source>
        <dbReference type="Proteomes" id="UP000278733"/>
    </source>
</evidence>
<proteinExistence type="predicted"/>
<protein>
    <submittedName>
        <fullName evidence="2">Protein ScrB</fullName>
    </submittedName>
</protein>